<dbReference type="Pfam" id="PF20469">
    <property type="entry name" value="OLD-like_TOPRIM"/>
    <property type="match status" value="1"/>
</dbReference>
<dbReference type="PANTHER" id="PTHR43581:SF4">
    <property type="entry name" value="ATP_GTP PHOSPHATASE"/>
    <property type="match status" value="1"/>
</dbReference>
<reference evidence="3 4" key="1">
    <citation type="journal article" date="2020" name="Biotechnol. Biofuels">
        <title>New insights from the biogas microbiome by comprehensive genome-resolved metagenomics of nearly 1600 species originating from multiple anaerobic digesters.</title>
        <authorList>
            <person name="Campanaro S."/>
            <person name="Treu L."/>
            <person name="Rodriguez-R L.M."/>
            <person name="Kovalovszki A."/>
            <person name="Ziels R.M."/>
            <person name="Maus I."/>
            <person name="Zhu X."/>
            <person name="Kougias P.G."/>
            <person name="Basile A."/>
            <person name="Luo G."/>
            <person name="Schluter A."/>
            <person name="Konstantinidis K.T."/>
            <person name="Angelidaki I."/>
        </authorList>
    </citation>
    <scope>NUCLEOTIDE SEQUENCE [LARGE SCALE GENOMIC DNA]</scope>
    <source>
        <strain evidence="3">AS27yjCOA_157</strain>
    </source>
</reference>
<dbReference type="InterPro" id="IPR051396">
    <property type="entry name" value="Bact_Antivir_Def_Nuclease"/>
</dbReference>
<dbReference type="Gene3D" id="3.40.50.300">
    <property type="entry name" value="P-loop containing nucleotide triphosphate hydrolases"/>
    <property type="match status" value="1"/>
</dbReference>
<dbReference type="PANTHER" id="PTHR43581">
    <property type="entry name" value="ATP/GTP PHOSPHATASE"/>
    <property type="match status" value="1"/>
</dbReference>
<name>A0A7K4AJT0_METSH</name>
<feature type="domain" description="ATPase AAA-type core" evidence="1">
    <location>
        <begin position="25"/>
        <end position="341"/>
    </location>
</feature>
<dbReference type="SUPFAM" id="SSF52540">
    <property type="entry name" value="P-loop containing nucleoside triphosphate hydrolases"/>
    <property type="match status" value="1"/>
</dbReference>
<dbReference type="GO" id="GO:0016887">
    <property type="term" value="F:ATP hydrolysis activity"/>
    <property type="evidence" value="ECO:0007669"/>
    <property type="project" value="InterPro"/>
</dbReference>
<sequence>MYLSKIVVNNFRNLKMIEVELSQGLNVIVGENNVGKTNLLDALRAALGSASAFVDPIRLSKDDLYVDQNGQAVKEPIRVDLNFSDLSGDEQAEFLEALEYNQEHPECSTASIHFEWSWSEKTERWHSRRWGGGKSNSEAPVPEDVLQSVPVTLLAALRDAMSALVPGRQSRLGRLLGVSASEDEKIKLQEIIKKANSDLQSNELIKGAEEKIRQALKGASGPDFGQDVQIRSSEPEFERIVKNLRLVLKLRGTAAETGEPAIQELRSNGLGYNNLIYIATVLAELEASANATLPLLLVEEPEAHLHPQLQILLADFLANSKLDKVENRKVQTIVTTHSPTIASRVPTETIRVLHQDAVSGLRCTCLGKCGLSAREANQLRRMLDITRATLLFARGIILVEGISEALLFPVLSKRLSIRLEDKGVSVIPVCGVEFSTISKLFGEDKLNIPISIVTDGDPTIVHDAEIKKTDGSNDMSWRSEIPKKDSNIIEISARVRKLIDSFAQNNVVSVSRSQVTLEYDLAFAGYSNADVICEAWMRCFDGEPRTLNKEALKLCGDDLEKRALTVWRGVCRANSTRGKSELAQQLAELLEEKDETGSYKIHLDDFAVPIYIKDAIDHVIRR</sequence>
<feature type="domain" description="OLD protein-like TOPRIM" evidence="2">
    <location>
        <begin position="391"/>
        <end position="457"/>
    </location>
</feature>
<organism evidence="3 4">
    <name type="scientific">Methanothrix soehngenii</name>
    <name type="common">Methanosaeta concilii</name>
    <dbReference type="NCBI Taxonomy" id="2223"/>
    <lineage>
        <taxon>Archaea</taxon>
        <taxon>Methanobacteriati</taxon>
        <taxon>Methanobacteriota</taxon>
        <taxon>Stenosarchaea group</taxon>
        <taxon>Methanomicrobia</taxon>
        <taxon>Methanotrichales</taxon>
        <taxon>Methanotrichaceae</taxon>
        <taxon>Methanothrix</taxon>
    </lineage>
</organism>
<dbReference type="GO" id="GO:0005524">
    <property type="term" value="F:ATP binding"/>
    <property type="evidence" value="ECO:0007669"/>
    <property type="project" value="InterPro"/>
</dbReference>
<evidence type="ECO:0000259" key="2">
    <source>
        <dbReference type="Pfam" id="PF20469"/>
    </source>
</evidence>
<dbReference type="InterPro" id="IPR034139">
    <property type="entry name" value="TOPRIM_OLD"/>
</dbReference>
<dbReference type="Pfam" id="PF13304">
    <property type="entry name" value="AAA_21"/>
    <property type="match status" value="1"/>
</dbReference>
<comment type="caution">
    <text evidence="3">The sequence shown here is derived from an EMBL/GenBank/DDBJ whole genome shotgun (WGS) entry which is preliminary data.</text>
</comment>
<dbReference type="Proteomes" id="UP000544742">
    <property type="component" value="Unassembled WGS sequence"/>
</dbReference>
<dbReference type="CDD" id="cd01026">
    <property type="entry name" value="TOPRIM_OLD"/>
    <property type="match status" value="1"/>
</dbReference>
<evidence type="ECO:0000313" key="3">
    <source>
        <dbReference type="EMBL" id="NLJ23241.1"/>
    </source>
</evidence>
<dbReference type="AlphaFoldDB" id="A0A7K4AJT0"/>
<accession>A0A7K4AJT0</accession>
<proteinExistence type="predicted"/>
<dbReference type="InterPro" id="IPR027417">
    <property type="entry name" value="P-loop_NTPase"/>
</dbReference>
<dbReference type="InterPro" id="IPR003959">
    <property type="entry name" value="ATPase_AAA_core"/>
</dbReference>
<dbReference type="EMBL" id="JAAYUN010000160">
    <property type="protein sequence ID" value="NLJ23241.1"/>
    <property type="molecule type" value="Genomic_DNA"/>
</dbReference>
<evidence type="ECO:0000313" key="4">
    <source>
        <dbReference type="Proteomes" id="UP000544742"/>
    </source>
</evidence>
<evidence type="ECO:0000259" key="1">
    <source>
        <dbReference type="Pfam" id="PF13304"/>
    </source>
</evidence>
<gene>
    <name evidence="3" type="ORF">GX426_09070</name>
</gene>
<protein>
    <submittedName>
        <fullName evidence="3">AAA family ATPase</fullName>
    </submittedName>
</protein>